<keyword evidence="2" id="KW-1185">Reference proteome</keyword>
<sequence length="83" mass="9447">MDLPVRGFVWVQVVLRDWVAMSDQRLNELLDHLVDNTEHAQRRIATAIDATDPIARRDLELANESLSRVIETANALRRLVSAV</sequence>
<organism evidence="1 2">
    <name type="scientific">Roseiterribacter gracilis</name>
    <dbReference type="NCBI Taxonomy" id="2812848"/>
    <lineage>
        <taxon>Bacteria</taxon>
        <taxon>Pseudomonadati</taxon>
        <taxon>Pseudomonadota</taxon>
        <taxon>Alphaproteobacteria</taxon>
        <taxon>Rhodospirillales</taxon>
        <taxon>Roseiterribacteraceae</taxon>
        <taxon>Roseiterribacter</taxon>
    </lineage>
</organism>
<gene>
    <name evidence="1" type="ORF">TMPK1_01850</name>
</gene>
<proteinExistence type="predicted"/>
<dbReference type="AlphaFoldDB" id="A0A8S8X5P4"/>
<evidence type="ECO:0000313" key="1">
    <source>
        <dbReference type="EMBL" id="GIL37948.1"/>
    </source>
</evidence>
<dbReference type="Proteomes" id="UP000681075">
    <property type="component" value="Unassembled WGS sequence"/>
</dbReference>
<evidence type="ECO:0000313" key="2">
    <source>
        <dbReference type="Proteomes" id="UP000681075"/>
    </source>
</evidence>
<accession>A0A8S8X5P4</accession>
<reference evidence="1" key="1">
    <citation type="submission" date="2021-02" db="EMBL/GenBank/DDBJ databases">
        <title>Genome sequence of Rhodospirillales sp. strain TMPK1 isolated from soil.</title>
        <authorList>
            <person name="Nakai R."/>
            <person name="Kusada H."/>
            <person name="Tamaki H."/>
        </authorList>
    </citation>
    <scope>NUCLEOTIDE SEQUENCE</scope>
    <source>
        <strain evidence="1">TMPK1</strain>
    </source>
</reference>
<name>A0A8S8X5P4_9PROT</name>
<comment type="caution">
    <text evidence="1">The sequence shown here is derived from an EMBL/GenBank/DDBJ whole genome shotgun (WGS) entry which is preliminary data.</text>
</comment>
<dbReference type="EMBL" id="BOPV01000001">
    <property type="protein sequence ID" value="GIL37948.1"/>
    <property type="molecule type" value="Genomic_DNA"/>
</dbReference>
<protein>
    <submittedName>
        <fullName evidence="1">Uncharacterized protein</fullName>
    </submittedName>
</protein>